<feature type="non-terminal residue" evidence="2">
    <location>
        <position position="1"/>
    </location>
</feature>
<keyword evidence="3" id="KW-1185">Reference proteome</keyword>
<evidence type="ECO:0000313" key="3">
    <source>
        <dbReference type="Proteomes" id="UP000269945"/>
    </source>
</evidence>
<protein>
    <submittedName>
        <fullName evidence="2">Uncharacterized protein</fullName>
    </submittedName>
</protein>
<dbReference type="EMBL" id="CYRY02043977">
    <property type="protein sequence ID" value="VCX38670.1"/>
    <property type="molecule type" value="Genomic_DNA"/>
</dbReference>
<name>A0A9X9M7W6_GULGU</name>
<accession>A0A9X9M7W6</accession>
<organism evidence="2 3">
    <name type="scientific">Gulo gulo</name>
    <name type="common">Wolverine</name>
    <name type="synonym">Gluton</name>
    <dbReference type="NCBI Taxonomy" id="48420"/>
    <lineage>
        <taxon>Eukaryota</taxon>
        <taxon>Metazoa</taxon>
        <taxon>Chordata</taxon>
        <taxon>Craniata</taxon>
        <taxon>Vertebrata</taxon>
        <taxon>Euteleostomi</taxon>
        <taxon>Mammalia</taxon>
        <taxon>Eutheria</taxon>
        <taxon>Laurasiatheria</taxon>
        <taxon>Carnivora</taxon>
        <taxon>Caniformia</taxon>
        <taxon>Musteloidea</taxon>
        <taxon>Mustelidae</taxon>
        <taxon>Guloninae</taxon>
        <taxon>Gulo</taxon>
    </lineage>
</organism>
<sequence length="83" mass="8503">AGRGGAQGLGDAPPRVGATASQVRPVSRPRKSLRGGLCEKPWSPASHLPQLPGVPRHSHLSSVSPLSACPLGAPVRGNKSRVQ</sequence>
<evidence type="ECO:0000256" key="1">
    <source>
        <dbReference type="SAM" id="MobiDB-lite"/>
    </source>
</evidence>
<proteinExistence type="predicted"/>
<comment type="caution">
    <text evidence="2">The sequence shown here is derived from an EMBL/GenBank/DDBJ whole genome shotgun (WGS) entry which is preliminary data.</text>
</comment>
<dbReference type="AlphaFoldDB" id="A0A9X9M7W6"/>
<reference evidence="2 3" key="1">
    <citation type="submission" date="2018-10" db="EMBL/GenBank/DDBJ databases">
        <authorList>
            <person name="Ekblom R."/>
            <person name="Jareborg N."/>
        </authorList>
    </citation>
    <scope>NUCLEOTIDE SEQUENCE [LARGE SCALE GENOMIC DNA]</scope>
    <source>
        <tissue evidence="2">Muscle</tissue>
    </source>
</reference>
<feature type="non-terminal residue" evidence="2">
    <location>
        <position position="83"/>
    </location>
</feature>
<gene>
    <name evidence="2" type="ORF">BN2614_LOCUS4</name>
</gene>
<evidence type="ECO:0000313" key="2">
    <source>
        <dbReference type="EMBL" id="VCX38670.1"/>
    </source>
</evidence>
<feature type="region of interest" description="Disordered" evidence="1">
    <location>
        <begin position="1"/>
        <end position="83"/>
    </location>
</feature>
<dbReference type="Proteomes" id="UP000269945">
    <property type="component" value="Unassembled WGS sequence"/>
</dbReference>